<evidence type="ECO:0000313" key="4">
    <source>
        <dbReference type="Proteomes" id="UP000562352"/>
    </source>
</evidence>
<dbReference type="PANTHER" id="PTHR31157">
    <property type="entry name" value="SCP DOMAIN-CONTAINING PROTEIN"/>
    <property type="match status" value="1"/>
</dbReference>
<dbReference type="RefSeq" id="WP_184942325.1">
    <property type="nucleotide sequence ID" value="NZ_BAAAWZ010000001.1"/>
</dbReference>
<dbReference type="InterPro" id="IPR035940">
    <property type="entry name" value="CAP_sf"/>
</dbReference>
<sequence>MGIFACLAAVLMLGFVIGRESRGEEVADQVYLNDAQAAPSPTREVRADRATGRRVTARRAPLGRVSRPTAVPEGDDRLTPRASSSPRNAIDGSAGEDDGSRYVIRGQQEETGEPPLSALESEVVRLTDAARRKAGCAPFKVDARLVRSARVHSAEMASSGLFTHDSPGGASPWDRMEDAGYYDGGAENIGRGSTSAEEAVRSWMASSRHRGNILNCALTATGVGVAYGPGGPWWTQDFGYS</sequence>
<proteinExistence type="predicted"/>
<evidence type="ECO:0000313" key="3">
    <source>
        <dbReference type="EMBL" id="MBB5963891.1"/>
    </source>
</evidence>
<comment type="caution">
    <text evidence="3">The sequence shown here is derived from an EMBL/GenBank/DDBJ whole genome shotgun (WGS) entry which is preliminary data.</text>
</comment>
<keyword evidence="4" id="KW-1185">Reference proteome</keyword>
<organism evidence="3 4">
    <name type="scientific">Planomonospora venezuelensis</name>
    <dbReference type="NCBI Taxonomy" id="1999"/>
    <lineage>
        <taxon>Bacteria</taxon>
        <taxon>Bacillati</taxon>
        <taxon>Actinomycetota</taxon>
        <taxon>Actinomycetes</taxon>
        <taxon>Streptosporangiales</taxon>
        <taxon>Streptosporangiaceae</taxon>
        <taxon>Planomonospora</taxon>
    </lineage>
</organism>
<evidence type="ECO:0000256" key="1">
    <source>
        <dbReference type="SAM" id="MobiDB-lite"/>
    </source>
</evidence>
<reference evidence="3 4" key="1">
    <citation type="submission" date="2020-08" db="EMBL/GenBank/DDBJ databases">
        <title>Genomic Encyclopedia of Type Strains, Phase III (KMG-III): the genomes of soil and plant-associated and newly described type strains.</title>
        <authorList>
            <person name="Whitman W."/>
        </authorList>
    </citation>
    <scope>NUCLEOTIDE SEQUENCE [LARGE SCALE GENOMIC DNA]</scope>
    <source>
        <strain evidence="3 4">CECT 3303</strain>
    </source>
</reference>
<dbReference type="CDD" id="cd05379">
    <property type="entry name" value="CAP_bacterial"/>
    <property type="match status" value="1"/>
</dbReference>
<feature type="region of interest" description="Disordered" evidence="1">
    <location>
        <begin position="37"/>
        <end position="100"/>
    </location>
</feature>
<protein>
    <submittedName>
        <fullName evidence="3">Uncharacterized protein YkwD</fullName>
    </submittedName>
</protein>
<gene>
    <name evidence="3" type="ORF">FHS22_003173</name>
</gene>
<name>A0A841D0X3_PLAVE</name>
<dbReference type="EMBL" id="JACHJJ010000009">
    <property type="protein sequence ID" value="MBB5963891.1"/>
    <property type="molecule type" value="Genomic_DNA"/>
</dbReference>
<accession>A0A841D0X3</accession>
<dbReference type="Pfam" id="PF00188">
    <property type="entry name" value="CAP"/>
    <property type="match status" value="1"/>
</dbReference>
<dbReference type="InterPro" id="IPR014044">
    <property type="entry name" value="CAP_dom"/>
</dbReference>
<dbReference type="AlphaFoldDB" id="A0A841D0X3"/>
<feature type="domain" description="SCP" evidence="2">
    <location>
        <begin position="125"/>
        <end position="238"/>
    </location>
</feature>
<dbReference type="Proteomes" id="UP000562352">
    <property type="component" value="Unassembled WGS sequence"/>
</dbReference>
<evidence type="ECO:0000259" key="2">
    <source>
        <dbReference type="Pfam" id="PF00188"/>
    </source>
</evidence>
<dbReference type="Gene3D" id="3.40.33.10">
    <property type="entry name" value="CAP"/>
    <property type="match status" value="1"/>
</dbReference>
<dbReference type="PANTHER" id="PTHR31157:SF1">
    <property type="entry name" value="SCP DOMAIN-CONTAINING PROTEIN"/>
    <property type="match status" value="1"/>
</dbReference>
<dbReference type="SUPFAM" id="SSF55797">
    <property type="entry name" value="PR-1-like"/>
    <property type="match status" value="1"/>
</dbReference>